<evidence type="ECO:0000313" key="2">
    <source>
        <dbReference type="EMBL" id="MBW0537139.1"/>
    </source>
</evidence>
<evidence type="ECO:0000256" key="1">
    <source>
        <dbReference type="SAM" id="MobiDB-lite"/>
    </source>
</evidence>
<name>A0A9Q3FDU8_9BASI</name>
<reference evidence="2" key="1">
    <citation type="submission" date="2021-03" db="EMBL/GenBank/DDBJ databases">
        <title>Draft genome sequence of rust myrtle Austropuccinia psidii MF-1, a brazilian biotype.</title>
        <authorList>
            <person name="Quecine M.C."/>
            <person name="Pachon D.M.R."/>
            <person name="Bonatelli M.L."/>
            <person name="Correr F.H."/>
            <person name="Franceschini L.M."/>
            <person name="Leite T.F."/>
            <person name="Margarido G.R.A."/>
            <person name="Almeida C.A."/>
            <person name="Ferrarezi J.A."/>
            <person name="Labate C.A."/>
        </authorList>
    </citation>
    <scope>NUCLEOTIDE SEQUENCE</scope>
    <source>
        <strain evidence="2">MF-1</strain>
    </source>
</reference>
<protein>
    <submittedName>
        <fullName evidence="2">Uncharacterized protein</fullName>
    </submittedName>
</protein>
<proteinExistence type="predicted"/>
<accession>A0A9Q3FDU8</accession>
<comment type="caution">
    <text evidence="2">The sequence shown here is derived from an EMBL/GenBank/DDBJ whole genome shotgun (WGS) entry which is preliminary data.</text>
</comment>
<gene>
    <name evidence="2" type="ORF">O181_076854</name>
</gene>
<dbReference type="OrthoDB" id="10600985at2759"/>
<dbReference type="Proteomes" id="UP000765509">
    <property type="component" value="Unassembled WGS sequence"/>
</dbReference>
<feature type="compositionally biased region" description="Basic residues" evidence="1">
    <location>
        <begin position="9"/>
        <end position="21"/>
    </location>
</feature>
<keyword evidence="3" id="KW-1185">Reference proteome</keyword>
<organism evidence="2 3">
    <name type="scientific">Austropuccinia psidii MF-1</name>
    <dbReference type="NCBI Taxonomy" id="1389203"/>
    <lineage>
        <taxon>Eukaryota</taxon>
        <taxon>Fungi</taxon>
        <taxon>Dikarya</taxon>
        <taxon>Basidiomycota</taxon>
        <taxon>Pucciniomycotina</taxon>
        <taxon>Pucciniomycetes</taxon>
        <taxon>Pucciniales</taxon>
        <taxon>Sphaerophragmiaceae</taxon>
        <taxon>Austropuccinia</taxon>
    </lineage>
</organism>
<feature type="region of interest" description="Disordered" evidence="1">
    <location>
        <begin position="1"/>
        <end position="33"/>
    </location>
</feature>
<sequence length="107" mass="12521">MISQIKLHLTQKKPQKSKNKRKNDEHSETSEYDFFSSPLELENFEDGVFDQADMQLTSRQDAFIETMFDFDSWEQANQIVATPQSVVGGDLQELRRTAIWDPYNMDI</sequence>
<dbReference type="AlphaFoldDB" id="A0A9Q3FDU8"/>
<dbReference type="EMBL" id="AVOT02041775">
    <property type="protein sequence ID" value="MBW0537139.1"/>
    <property type="molecule type" value="Genomic_DNA"/>
</dbReference>
<evidence type="ECO:0000313" key="3">
    <source>
        <dbReference type="Proteomes" id="UP000765509"/>
    </source>
</evidence>